<dbReference type="Pfam" id="PF13472">
    <property type="entry name" value="Lipase_GDSL_2"/>
    <property type="match status" value="1"/>
</dbReference>
<accession>A0A9D2NGP5</accession>
<dbReference type="Proteomes" id="UP000823891">
    <property type="component" value="Unassembled WGS sequence"/>
</dbReference>
<comment type="caution">
    <text evidence="4">The sequence shown here is derived from an EMBL/GenBank/DDBJ whole genome shotgun (WGS) entry which is preliminary data.</text>
</comment>
<dbReference type="PANTHER" id="PTHR43695">
    <property type="entry name" value="PUTATIVE (AFU_ORTHOLOGUE AFUA_2G17250)-RELATED"/>
    <property type="match status" value="1"/>
</dbReference>
<proteinExistence type="inferred from homology"/>
<protein>
    <submittedName>
        <fullName evidence="4">Rhamnogalacturonan acetylesterase</fullName>
    </submittedName>
</protein>
<dbReference type="EMBL" id="DWWS01000035">
    <property type="protein sequence ID" value="HJC24012.1"/>
    <property type="molecule type" value="Genomic_DNA"/>
</dbReference>
<dbReference type="InterPro" id="IPR013830">
    <property type="entry name" value="SGNH_hydro"/>
</dbReference>
<evidence type="ECO:0000256" key="1">
    <source>
        <dbReference type="ARBA" id="ARBA00008668"/>
    </source>
</evidence>
<evidence type="ECO:0000259" key="3">
    <source>
        <dbReference type="Pfam" id="PF13472"/>
    </source>
</evidence>
<reference evidence="4" key="1">
    <citation type="journal article" date="2021" name="PeerJ">
        <title>Extensive microbial diversity within the chicken gut microbiome revealed by metagenomics and culture.</title>
        <authorList>
            <person name="Gilroy R."/>
            <person name="Ravi A."/>
            <person name="Getino M."/>
            <person name="Pursley I."/>
            <person name="Horton D.L."/>
            <person name="Alikhan N.F."/>
            <person name="Baker D."/>
            <person name="Gharbi K."/>
            <person name="Hall N."/>
            <person name="Watson M."/>
            <person name="Adriaenssens E.M."/>
            <person name="Foster-Nyarko E."/>
            <person name="Jarju S."/>
            <person name="Secka A."/>
            <person name="Antonio M."/>
            <person name="Oren A."/>
            <person name="Chaudhuri R.R."/>
            <person name="La Ragione R."/>
            <person name="Hildebrand F."/>
            <person name="Pallen M.J."/>
        </authorList>
    </citation>
    <scope>NUCLEOTIDE SEQUENCE</scope>
    <source>
        <strain evidence="4">USAMLcec2-132</strain>
    </source>
</reference>
<evidence type="ECO:0000256" key="2">
    <source>
        <dbReference type="ARBA" id="ARBA00022801"/>
    </source>
</evidence>
<dbReference type="GO" id="GO:0016787">
    <property type="term" value="F:hydrolase activity"/>
    <property type="evidence" value="ECO:0007669"/>
    <property type="project" value="UniProtKB-KW"/>
</dbReference>
<dbReference type="AlphaFoldDB" id="A0A9D2NGP5"/>
<dbReference type="Gene3D" id="3.40.50.1110">
    <property type="entry name" value="SGNH hydrolase"/>
    <property type="match status" value="1"/>
</dbReference>
<sequence>METNQRKSRIFLAGDSTVQAYSASQAPQNGWGQRWYECFRGHETCRSCHPDDSRFPQAVCYELADVILDNRAMAGRSSRSFREEGRLADIEEAMGEGDWLLVQFGHNDANTKPERYVPSEEFGASLAHYADVCRRKKAVCVLVTPIAMRNSAADGSCSFPEYREAMIEYAKKAGLPLLDLGLATARYCVKEGPEACKRLFLWVEPGAWPESAYRDGAQDDAHLQKEGARVFARLLSGLIRESTDERLAGIRRLLVE</sequence>
<gene>
    <name evidence="4" type="ORF">H9761_09935</name>
</gene>
<organism evidence="4 5">
    <name type="scientific">Candidatus Eisenbergiella merdavium</name>
    <dbReference type="NCBI Taxonomy" id="2838551"/>
    <lineage>
        <taxon>Bacteria</taxon>
        <taxon>Bacillati</taxon>
        <taxon>Bacillota</taxon>
        <taxon>Clostridia</taxon>
        <taxon>Lachnospirales</taxon>
        <taxon>Lachnospiraceae</taxon>
        <taxon>Eisenbergiella</taxon>
    </lineage>
</organism>
<dbReference type="PANTHER" id="PTHR43695:SF1">
    <property type="entry name" value="RHAMNOGALACTURONAN ACETYLESTERASE"/>
    <property type="match status" value="1"/>
</dbReference>
<name>A0A9D2NGP5_9FIRM</name>
<keyword evidence="2" id="KW-0378">Hydrolase</keyword>
<dbReference type="CDD" id="cd01821">
    <property type="entry name" value="Rhamnogalacturan_acetylesterase_like"/>
    <property type="match status" value="1"/>
</dbReference>
<feature type="domain" description="SGNH hydrolase-type esterase" evidence="3">
    <location>
        <begin position="14"/>
        <end position="229"/>
    </location>
</feature>
<dbReference type="InterPro" id="IPR037459">
    <property type="entry name" value="RhgT-like"/>
</dbReference>
<comment type="similarity">
    <text evidence="1">Belongs to the 'GDSL' lipolytic enzyme family.</text>
</comment>
<reference evidence="4" key="2">
    <citation type="submission" date="2021-04" db="EMBL/GenBank/DDBJ databases">
        <authorList>
            <person name="Gilroy R."/>
        </authorList>
    </citation>
    <scope>NUCLEOTIDE SEQUENCE</scope>
    <source>
        <strain evidence="4">USAMLcec2-132</strain>
    </source>
</reference>
<dbReference type="SUPFAM" id="SSF52266">
    <property type="entry name" value="SGNH hydrolase"/>
    <property type="match status" value="1"/>
</dbReference>
<evidence type="ECO:0000313" key="5">
    <source>
        <dbReference type="Proteomes" id="UP000823891"/>
    </source>
</evidence>
<dbReference type="InterPro" id="IPR036514">
    <property type="entry name" value="SGNH_hydro_sf"/>
</dbReference>
<evidence type="ECO:0000313" key="4">
    <source>
        <dbReference type="EMBL" id="HJC24012.1"/>
    </source>
</evidence>